<evidence type="ECO:0000256" key="1">
    <source>
        <dbReference type="SAM" id="MobiDB-lite"/>
    </source>
</evidence>
<evidence type="ECO:0000313" key="3">
    <source>
        <dbReference type="Proteomes" id="UP001146120"/>
    </source>
</evidence>
<name>A0AAV2YGL1_9STRA</name>
<protein>
    <recommendedName>
        <fullName evidence="4">OTU domain-containing protein</fullName>
    </recommendedName>
</protein>
<dbReference type="Proteomes" id="UP001146120">
    <property type="component" value="Unassembled WGS sequence"/>
</dbReference>
<dbReference type="AlphaFoldDB" id="A0AAV2YGL1"/>
<dbReference type="PANTHER" id="PTHR36068">
    <property type="entry name" value="OS01G0102500 PROTEIN"/>
    <property type="match status" value="1"/>
</dbReference>
<organism evidence="2 3">
    <name type="scientific">Lagenidium giganteum</name>
    <dbReference type="NCBI Taxonomy" id="4803"/>
    <lineage>
        <taxon>Eukaryota</taxon>
        <taxon>Sar</taxon>
        <taxon>Stramenopiles</taxon>
        <taxon>Oomycota</taxon>
        <taxon>Peronosporomycetes</taxon>
        <taxon>Pythiales</taxon>
        <taxon>Pythiaceae</taxon>
    </lineage>
</organism>
<feature type="region of interest" description="Disordered" evidence="1">
    <location>
        <begin position="27"/>
        <end position="48"/>
    </location>
</feature>
<keyword evidence="3" id="KW-1185">Reference proteome</keyword>
<reference evidence="2" key="1">
    <citation type="submission" date="2022-11" db="EMBL/GenBank/DDBJ databases">
        <authorList>
            <person name="Morgan W.R."/>
            <person name="Tartar A."/>
        </authorList>
    </citation>
    <scope>NUCLEOTIDE SEQUENCE</scope>
    <source>
        <strain evidence="2">ARSEF 373</strain>
    </source>
</reference>
<evidence type="ECO:0000313" key="2">
    <source>
        <dbReference type="EMBL" id="DAZ92562.1"/>
    </source>
</evidence>
<reference evidence="2" key="2">
    <citation type="journal article" date="2023" name="Microbiol Resour">
        <title>Decontamination and Annotation of the Draft Genome Sequence of the Oomycete Lagenidium giganteum ARSEF 373.</title>
        <authorList>
            <person name="Morgan W.R."/>
            <person name="Tartar A."/>
        </authorList>
    </citation>
    <scope>NUCLEOTIDE SEQUENCE</scope>
    <source>
        <strain evidence="2">ARSEF 373</strain>
    </source>
</reference>
<evidence type="ECO:0008006" key="4">
    <source>
        <dbReference type="Google" id="ProtNLM"/>
    </source>
</evidence>
<gene>
    <name evidence="2" type="ORF">N0F65_012792</name>
</gene>
<dbReference type="EMBL" id="DAKRPA010000435">
    <property type="protein sequence ID" value="DAZ92562.1"/>
    <property type="molecule type" value="Genomic_DNA"/>
</dbReference>
<accession>A0AAV2YGL1</accession>
<sequence length="430" mass="48218">MTMEGEEYVFVVNATGDDAVCKPKKEERPVLEREGSASWHHVDEAEGADHSLEVEEVPPTLPFLPALDASTEITKFDGYSEAINDAQSCIDSRLLAYSQYQLIAPADQQLLTPRRRQVACPQPTIVLDRPVTVCMGWQRVSGVSSSDREVLRLLEEDGVSYSPHDTAYSVKYLAPVAPYGDCLFLSVEQLLLYTEECEPLPPHKIRRLATKFFLAHYRSKSPDERQRIDTTIRNLYCPSLSGGWRVSPMQTRRFVALRKDKNLLLAKCVELQERGYSWSKAAEMVYSQYAQPVVNAEAYCDYMAVGNGDNTHFLIALNYSQRGLMSVDNDADNSRVAWGDDIVLEALATAYQREIFVVLVGCGKMFFLPHSPRPLSGDVKESLQGRSKGHAPWFILMRNTGADRGGDHYEPMLCERLRGDGSSEFGNIGD</sequence>
<proteinExistence type="predicted"/>
<dbReference type="PANTHER" id="PTHR36068:SF1">
    <property type="entry name" value="OS01G0102500 PROTEIN"/>
    <property type="match status" value="1"/>
</dbReference>
<comment type="caution">
    <text evidence="2">The sequence shown here is derived from an EMBL/GenBank/DDBJ whole genome shotgun (WGS) entry which is preliminary data.</text>
</comment>